<evidence type="ECO:0000256" key="1">
    <source>
        <dbReference type="ARBA" id="ARBA00023002"/>
    </source>
</evidence>
<dbReference type="NCBIfam" id="TIGR03667">
    <property type="entry name" value="Rv3369"/>
    <property type="match status" value="1"/>
</dbReference>
<dbReference type="PANTHER" id="PTHR35176">
    <property type="entry name" value="HEME OXYGENASE HI_0854-RELATED"/>
    <property type="match status" value="1"/>
</dbReference>
<dbReference type="Gene3D" id="2.30.110.10">
    <property type="entry name" value="Electron Transport, Fmn-binding Protein, Chain A"/>
    <property type="match status" value="1"/>
</dbReference>
<dbReference type="Pfam" id="PF01243">
    <property type="entry name" value="PNPOx_N"/>
    <property type="match status" value="1"/>
</dbReference>
<dbReference type="InterPro" id="IPR019966">
    <property type="entry name" value="F420-dep_enz_PPOX_Rv3369"/>
</dbReference>
<protein>
    <submittedName>
        <fullName evidence="3">PPOX class F420-dependent oxidoreductase</fullName>
    </submittedName>
</protein>
<comment type="caution">
    <text evidence="3">The sequence shown here is derived from an EMBL/GenBank/DDBJ whole genome shotgun (WGS) entry which is preliminary data.</text>
</comment>
<sequence>MTVEFTQEVSRRLESDNYGWLTTVAKSGQPVPRLVWFYFDGADITVYSEPGAAKVRHIRNHPRVSLHLDSDGQGSGIVAVGGTATVDAENTNPLQDERYQKKYREHAAGLGFTEEFLAAYSTRLRISIDKVWTTPTAE</sequence>
<dbReference type="GO" id="GO:0070967">
    <property type="term" value="F:coenzyme F420 binding"/>
    <property type="evidence" value="ECO:0007669"/>
    <property type="project" value="TreeGrafter"/>
</dbReference>
<dbReference type="InterPro" id="IPR011576">
    <property type="entry name" value="Pyridox_Oxase_N"/>
</dbReference>
<accession>A0A1A0R090</accession>
<dbReference type="GO" id="GO:0016627">
    <property type="term" value="F:oxidoreductase activity, acting on the CH-CH group of donors"/>
    <property type="evidence" value="ECO:0007669"/>
    <property type="project" value="TreeGrafter"/>
</dbReference>
<name>A0A0M2ZJZ5_9MYCO</name>
<dbReference type="InterPro" id="IPR012349">
    <property type="entry name" value="Split_barrel_FMN-bd"/>
</dbReference>
<dbReference type="Proteomes" id="UP000192772">
    <property type="component" value="Unassembled WGS sequence"/>
</dbReference>
<dbReference type="OrthoDB" id="157302at2"/>
<dbReference type="PANTHER" id="PTHR35176:SF6">
    <property type="entry name" value="HEME OXYGENASE HI_0854-RELATED"/>
    <property type="match status" value="1"/>
</dbReference>
<feature type="domain" description="Pyridoxamine 5'-phosphate oxidase N-terminal" evidence="2">
    <location>
        <begin position="5"/>
        <end position="132"/>
    </location>
</feature>
<accession>A0A0M2ZJZ5</accession>
<proteinExistence type="predicted"/>
<evidence type="ECO:0000313" key="4">
    <source>
        <dbReference type="Proteomes" id="UP000192772"/>
    </source>
</evidence>
<keyword evidence="1" id="KW-0560">Oxidoreductase</keyword>
<dbReference type="EMBL" id="MVHP01000028">
    <property type="protein sequence ID" value="ORA62276.1"/>
    <property type="molecule type" value="Genomic_DNA"/>
</dbReference>
<evidence type="ECO:0000259" key="2">
    <source>
        <dbReference type="Pfam" id="PF01243"/>
    </source>
</evidence>
<organism evidence="3 4">
    <name type="scientific">Mycolicibacterium elephantis</name>
    <dbReference type="NCBI Taxonomy" id="81858"/>
    <lineage>
        <taxon>Bacteria</taxon>
        <taxon>Bacillati</taxon>
        <taxon>Actinomycetota</taxon>
        <taxon>Actinomycetes</taxon>
        <taxon>Mycobacteriales</taxon>
        <taxon>Mycobacteriaceae</taxon>
        <taxon>Mycolicibacterium</taxon>
    </lineage>
</organism>
<reference evidence="3 4" key="1">
    <citation type="submission" date="2017-02" db="EMBL/GenBank/DDBJ databases">
        <title>The new phylogeny of genus Mycobacterium.</title>
        <authorList>
            <person name="Tortoli E."/>
            <person name="Trovato A."/>
            <person name="Cirillo D.M."/>
        </authorList>
    </citation>
    <scope>NUCLEOTIDE SEQUENCE [LARGE SCALE GENOMIC DNA]</scope>
    <source>
        <strain evidence="3 4">FI-09383</strain>
    </source>
</reference>
<dbReference type="AlphaFoldDB" id="A0A0M2ZJZ5"/>
<dbReference type="RefSeq" id="WP_046752490.1">
    <property type="nucleotide sequence ID" value="NZ_JBCGVB010000002.1"/>
</dbReference>
<dbReference type="GO" id="GO:0005829">
    <property type="term" value="C:cytosol"/>
    <property type="evidence" value="ECO:0007669"/>
    <property type="project" value="TreeGrafter"/>
</dbReference>
<evidence type="ECO:0000313" key="3">
    <source>
        <dbReference type="EMBL" id="ORA62276.1"/>
    </source>
</evidence>
<dbReference type="SUPFAM" id="SSF50475">
    <property type="entry name" value="FMN-binding split barrel"/>
    <property type="match status" value="1"/>
</dbReference>
<dbReference type="STRING" id="81858.BST23_20355"/>
<gene>
    <name evidence="3" type="ORF">BST23_20355</name>
</gene>
<dbReference type="InterPro" id="IPR052019">
    <property type="entry name" value="F420H2_bilvrd_red/Heme_oxyg"/>
</dbReference>